<evidence type="ECO:0000313" key="3">
    <source>
        <dbReference type="Proteomes" id="UP000806528"/>
    </source>
</evidence>
<accession>A0ABR9P3Y2</accession>
<evidence type="ECO:0000256" key="1">
    <source>
        <dbReference type="SAM" id="MobiDB-lite"/>
    </source>
</evidence>
<comment type="caution">
    <text evidence="2">The sequence shown here is derived from an EMBL/GenBank/DDBJ whole genome shotgun (WGS) entry which is preliminary data.</text>
</comment>
<feature type="region of interest" description="Disordered" evidence="1">
    <location>
        <begin position="490"/>
        <end position="563"/>
    </location>
</feature>
<sequence>MPMWTWTGETARTLREAGQEELAEAVAQLPVMSEAGDSVRVEATARSALRVARRLVTEAGTGEPEVPGLFGPPMLFYLAHWPMAVRVGALAEGQRALKQAEAAAADEPGPHERGTLPVSALANAVRCHANIDARGTTALRRELLSSRRLAGWERTPAWPGFTLARVDLLVDEGAPDRAEAELRRYEHTATGPGVLGTGGVFALARALRHQDRHREALAELDRLAGELATRSGGPRDPALRRRVRFERARLLSWLARLGACSAREAIETLPTVEEAESVPSLRPAWVEAAENLVSLGAVRNDWRLGVRVTTWSRYFERVGAPARGAELALAAARLAAVRGSQWVGTCSAQRAEELIAHLGESSEIRGDLAEARSMITAMPPVRPEAPADSILAHLRSLPSDRVDPEHQAEQVNVALASLPHDTPLLSALGQVGRTLMLSDAATEPQWRHVRETPGDQKAALSLLETLLHDNDTAGVRNLVRTLAAGALPEAEPAAQAPVAPATSGITAAPSGPQAPAASAAPSGPQTPVAPQNPSPTAAPNAGRVAGTGHHRAEAGPQVQSRAV</sequence>
<keyword evidence="3" id="KW-1185">Reference proteome</keyword>
<reference evidence="2 3" key="1">
    <citation type="submission" date="2020-09" db="EMBL/GenBank/DDBJ databases">
        <title>Diversity and distribution of actinomycetes associated with coral in the coast of Hainan.</title>
        <authorList>
            <person name="Li F."/>
        </authorList>
    </citation>
    <scope>NUCLEOTIDE SEQUENCE [LARGE SCALE GENOMIC DNA]</scope>
    <source>
        <strain evidence="2 3">HNM0947</strain>
    </source>
</reference>
<feature type="compositionally biased region" description="Low complexity" evidence="1">
    <location>
        <begin position="490"/>
        <end position="526"/>
    </location>
</feature>
<dbReference type="EMBL" id="JADBGI010000005">
    <property type="protein sequence ID" value="MBE2998546.1"/>
    <property type="molecule type" value="Genomic_DNA"/>
</dbReference>
<dbReference type="RefSeq" id="WP_193121187.1">
    <property type="nucleotide sequence ID" value="NZ_JADBGI010000005.1"/>
</dbReference>
<gene>
    <name evidence="2" type="ORF">IDM40_07500</name>
</gene>
<feature type="compositionally biased region" description="Polar residues" evidence="1">
    <location>
        <begin position="528"/>
        <end position="537"/>
    </location>
</feature>
<protein>
    <submittedName>
        <fullName evidence="2">Uncharacterized protein</fullName>
    </submittedName>
</protein>
<organism evidence="2 3">
    <name type="scientific">Nocardiopsis coralli</name>
    <dbReference type="NCBI Taxonomy" id="2772213"/>
    <lineage>
        <taxon>Bacteria</taxon>
        <taxon>Bacillati</taxon>
        <taxon>Actinomycetota</taxon>
        <taxon>Actinomycetes</taxon>
        <taxon>Streptosporangiales</taxon>
        <taxon>Nocardiopsidaceae</taxon>
        <taxon>Nocardiopsis</taxon>
    </lineage>
</organism>
<evidence type="ECO:0000313" key="2">
    <source>
        <dbReference type="EMBL" id="MBE2998546.1"/>
    </source>
</evidence>
<name>A0ABR9P3Y2_9ACTN</name>
<dbReference type="Proteomes" id="UP000806528">
    <property type="component" value="Unassembled WGS sequence"/>
</dbReference>
<proteinExistence type="predicted"/>